<protein>
    <submittedName>
        <fullName evidence="2">Methyltransferase domain-containing protein</fullName>
    </submittedName>
</protein>
<evidence type="ECO:0000313" key="2">
    <source>
        <dbReference type="EMBL" id="QFI37192.1"/>
    </source>
</evidence>
<dbReference type="CDD" id="cd02440">
    <property type="entry name" value="AdoMet_MTases"/>
    <property type="match status" value="1"/>
</dbReference>
<dbReference type="Gene3D" id="3.40.50.150">
    <property type="entry name" value="Vaccinia Virus protein VP39"/>
    <property type="match status" value="1"/>
</dbReference>
<keyword evidence="3" id="KW-1185">Reference proteome</keyword>
<keyword evidence="2" id="KW-0489">Methyltransferase</keyword>
<reference evidence="2 3" key="1">
    <citation type="submission" date="2019-09" db="EMBL/GenBank/DDBJ databases">
        <title>Hybrid Assembly of the complete Genome of the Deep-Sea Bacterium Moritella marina from long Nanopore and Illumina reads.</title>
        <authorList>
            <person name="Magin S."/>
            <person name="Georgoulis A."/>
            <person name="Papadimitriou K."/>
            <person name="Iliakis G."/>
            <person name="Vorgias C.E."/>
        </authorList>
    </citation>
    <scope>NUCLEOTIDE SEQUENCE [LARGE SCALE GENOMIC DNA]</scope>
    <source>
        <strain evidence="2 3">MP-1</strain>
    </source>
</reference>
<name>A0A5J6WL86_MORMI</name>
<sequence length="266" mass="29625">MQGLIAQYTDANEDSRLTRQFIAQMEFDTTMDVLKTYLVPEVKVIELGAATGRYSLNFAKMGYDTTAVELVPDQVNILRRKAKDQGLTLSIHEGNACSVPFIESNSHDLCVILGPLYHLHTQELREQAITEAYRILKPNGVLAIAYISRYFVAGMFAQQYPELVTPEVLSTLLESGLVPTPLADSFFNVGYFATPTEVETLITAGGFSTLRHVATDGFNRYISSGVNNFTTEQYQTWLNYHLKTCDEPSLLGASNHGLLLARKINE</sequence>
<dbReference type="KEGG" id="mmaa:FR932_04800"/>
<dbReference type="OrthoDB" id="323463at2"/>
<dbReference type="AlphaFoldDB" id="A0A5J6WL86"/>
<organism evidence="2 3">
    <name type="scientific">Moritella marina ATCC 15381</name>
    <dbReference type="NCBI Taxonomy" id="1202962"/>
    <lineage>
        <taxon>Bacteria</taxon>
        <taxon>Pseudomonadati</taxon>
        <taxon>Pseudomonadota</taxon>
        <taxon>Gammaproteobacteria</taxon>
        <taxon>Alteromonadales</taxon>
        <taxon>Moritellaceae</taxon>
        <taxon>Moritella</taxon>
    </lineage>
</organism>
<feature type="domain" description="Methyltransferase type 11" evidence="1">
    <location>
        <begin position="46"/>
        <end position="144"/>
    </location>
</feature>
<keyword evidence="2" id="KW-0808">Transferase</keyword>
<dbReference type="InterPro" id="IPR029063">
    <property type="entry name" value="SAM-dependent_MTases_sf"/>
</dbReference>
<dbReference type="GO" id="GO:0032259">
    <property type="term" value="P:methylation"/>
    <property type="evidence" value="ECO:0007669"/>
    <property type="project" value="UniProtKB-KW"/>
</dbReference>
<dbReference type="Proteomes" id="UP000327424">
    <property type="component" value="Chromosome"/>
</dbReference>
<gene>
    <name evidence="2" type="ORF">FR932_04800</name>
</gene>
<dbReference type="EMBL" id="CP044399">
    <property type="protein sequence ID" value="QFI37192.1"/>
    <property type="molecule type" value="Genomic_DNA"/>
</dbReference>
<dbReference type="Pfam" id="PF08241">
    <property type="entry name" value="Methyltransf_11"/>
    <property type="match status" value="1"/>
</dbReference>
<accession>A0A5J6WL86</accession>
<dbReference type="RefSeq" id="WP_019628799.1">
    <property type="nucleotide sequence ID" value="NZ_ALOE01000037.1"/>
</dbReference>
<evidence type="ECO:0000313" key="3">
    <source>
        <dbReference type="Proteomes" id="UP000327424"/>
    </source>
</evidence>
<dbReference type="GO" id="GO:0008168">
    <property type="term" value="F:methyltransferase activity"/>
    <property type="evidence" value="ECO:0007669"/>
    <property type="project" value="UniProtKB-KW"/>
</dbReference>
<evidence type="ECO:0000259" key="1">
    <source>
        <dbReference type="Pfam" id="PF08241"/>
    </source>
</evidence>
<dbReference type="InterPro" id="IPR013216">
    <property type="entry name" value="Methyltransf_11"/>
</dbReference>
<dbReference type="PANTHER" id="PTHR43861">
    <property type="entry name" value="TRANS-ACONITATE 2-METHYLTRANSFERASE-RELATED"/>
    <property type="match status" value="1"/>
</dbReference>
<dbReference type="SUPFAM" id="SSF53335">
    <property type="entry name" value="S-adenosyl-L-methionine-dependent methyltransferases"/>
    <property type="match status" value="1"/>
</dbReference>
<proteinExistence type="predicted"/>